<dbReference type="InterPro" id="IPR015449">
    <property type="entry name" value="K_chnl_Ca-activ_SK"/>
</dbReference>
<proteinExistence type="predicted"/>
<reference evidence="4" key="1">
    <citation type="submission" date="2019-03" db="EMBL/GenBank/DDBJ databases">
        <title>Long read genome sequence of the mycoparasitic Pythium oligandrum ATCC 38472 isolated from sugarbeet rhizosphere.</title>
        <authorList>
            <person name="Gaulin E."/>
        </authorList>
    </citation>
    <scope>NUCLEOTIDE SEQUENCE</scope>
    <source>
        <strain evidence="4">ATCC 38472_TT</strain>
    </source>
</reference>
<evidence type="ECO:0000256" key="2">
    <source>
        <dbReference type="SAM" id="Phobius"/>
    </source>
</evidence>
<keyword evidence="2" id="KW-0812">Transmembrane</keyword>
<feature type="compositionally biased region" description="Low complexity" evidence="1">
    <location>
        <begin position="573"/>
        <end position="584"/>
    </location>
</feature>
<feature type="region of interest" description="Disordered" evidence="1">
    <location>
        <begin position="679"/>
        <end position="726"/>
    </location>
</feature>
<feature type="region of interest" description="Disordered" evidence="1">
    <location>
        <begin position="472"/>
        <end position="586"/>
    </location>
</feature>
<comment type="caution">
    <text evidence="4">The sequence shown here is derived from an EMBL/GenBank/DDBJ whole genome shotgun (WGS) entry which is preliminary data.</text>
</comment>
<dbReference type="InterPro" id="IPR013099">
    <property type="entry name" value="K_chnl_dom"/>
</dbReference>
<gene>
    <name evidence="4" type="ORF">Poli38472_003407</name>
</gene>
<feature type="transmembrane region" description="Helical" evidence="2">
    <location>
        <begin position="265"/>
        <end position="287"/>
    </location>
</feature>
<feature type="transmembrane region" description="Helical" evidence="2">
    <location>
        <begin position="329"/>
        <end position="355"/>
    </location>
</feature>
<evidence type="ECO:0000259" key="3">
    <source>
        <dbReference type="Pfam" id="PF07885"/>
    </source>
</evidence>
<dbReference type="GO" id="GO:0016020">
    <property type="term" value="C:membrane"/>
    <property type="evidence" value="ECO:0007669"/>
    <property type="project" value="InterPro"/>
</dbReference>
<feature type="transmembrane region" description="Helical" evidence="2">
    <location>
        <begin position="133"/>
        <end position="155"/>
    </location>
</feature>
<feature type="transmembrane region" description="Helical" evidence="2">
    <location>
        <begin position="70"/>
        <end position="91"/>
    </location>
</feature>
<keyword evidence="2" id="KW-1133">Transmembrane helix</keyword>
<name>A0A8K1FFB0_PYTOL</name>
<feature type="compositionally biased region" description="Polar residues" evidence="1">
    <location>
        <begin position="679"/>
        <end position="720"/>
    </location>
</feature>
<feature type="domain" description="Potassium channel" evidence="3">
    <location>
        <begin position="283"/>
        <end position="354"/>
    </location>
</feature>
<keyword evidence="5" id="KW-1185">Reference proteome</keyword>
<dbReference type="GO" id="GO:0016286">
    <property type="term" value="F:small conductance calcium-activated potassium channel activity"/>
    <property type="evidence" value="ECO:0007669"/>
    <property type="project" value="InterPro"/>
</dbReference>
<evidence type="ECO:0000313" key="5">
    <source>
        <dbReference type="Proteomes" id="UP000794436"/>
    </source>
</evidence>
<evidence type="ECO:0000313" key="4">
    <source>
        <dbReference type="EMBL" id="TMW57482.1"/>
    </source>
</evidence>
<feature type="compositionally biased region" description="Polar residues" evidence="1">
    <location>
        <begin position="11"/>
        <end position="28"/>
    </location>
</feature>
<feature type="transmembrane region" description="Helical" evidence="2">
    <location>
        <begin position="299"/>
        <end position="317"/>
    </location>
</feature>
<dbReference type="EMBL" id="SPLM01000144">
    <property type="protein sequence ID" value="TMW57482.1"/>
    <property type="molecule type" value="Genomic_DNA"/>
</dbReference>
<dbReference type="OrthoDB" id="73653at2759"/>
<organism evidence="4 5">
    <name type="scientific">Pythium oligandrum</name>
    <name type="common">Mycoparasitic fungus</name>
    <dbReference type="NCBI Taxonomy" id="41045"/>
    <lineage>
        <taxon>Eukaryota</taxon>
        <taxon>Sar</taxon>
        <taxon>Stramenopiles</taxon>
        <taxon>Oomycota</taxon>
        <taxon>Peronosporomycetes</taxon>
        <taxon>Pythiales</taxon>
        <taxon>Pythiaceae</taxon>
        <taxon>Pythium</taxon>
    </lineage>
</organism>
<dbReference type="Pfam" id="PF07885">
    <property type="entry name" value="Ion_trans_2"/>
    <property type="match status" value="1"/>
</dbReference>
<feature type="compositionally biased region" description="Polar residues" evidence="1">
    <location>
        <begin position="515"/>
        <end position="535"/>
    </location>
</feature>
<keyword evidence="2" id="KW-0472">Membrane</keyword>
<dbReference type="Gene3D" id="1.10.287.70">
    <property type="match status" value="1"/>
</dbReference>
<dbReference type="Pfam" id="PF03530">
    <property type="entry name" value="SK_channel"/>
    <property type="match status" value="1"/>
</dbReference>
<protein>
    <recommendedName>
        <fullName evidence="3">Potassium channel domain-containing protein</fullName>
    </recommendedName>
</protein>
<feature type="compositionally biased region" description="Low complexity" evidence="1">
    <location>
        <begin position="485"/>
        <end position="499"/>
    </location>
</feature>
<sequence>MPAKNEILPLSPSTPVESTAPTGPTRSTIALPVPSAPKGKSVRNDTLNLEATNAQERRIRLVTLQRRQTLFQLFYGLFGIALMIVQMEYLWYANTRDFTTPCAVDPTKPQCPACFESLVNAVPGKNGRMILHALRVLISFSTALLLYYVYAFYTAECEVLKIKNIVPPKATLLSSPLRYQFLFEVLLFAIHPFPGLEGVDPDWPNLMVSLSLLMFARLVLGARVVQFRNSFNSSNGWFIGALTNVDYTLSYFLKSTLKNHPSRSLLACFSTLLFVTGYALFVVERFFCAFIKHACCEPMTFADALWSLVVTILTIGYGDVVPHTSAGRFFAVVAGLCGTGLTAVTIAVMSSYLTLTRSEHKVNAFLKKDENRRLINEHAARAIQAYIQLRAVQRRYHALKSKRGARAMYKAEQKLYDVLSTYRQVKRHVNSHDVSDPMDKQMTMLEMMEVNVEYIRTKIEDLSELFHAQMDKARSKRRLSVPKAVVSTVSGGSGSTDPGGSTGAGNGSTSATNSPRSSVRNGITNISGSNTTANPGTVDGGAHPSTGSSSAMPRAGNVPGQASILENDAPNKSMMSTTASSTASNPTIAPFVSFGSNRGLTTTSVPINSSYNYADVPEWAIMMESTLQTILSQVARVSTDVDVLRMRVQNQMDQLQTRLTDIERRIGVQDALREISRGQTTRRVISSQSSMNHSVNDNSEANGEPGSTNYDATGPHSSGQPSPPLATAARLSRLSFVVRKASIKNFVTSKELKDLEDMQNGTDSALD</sequence>
<dbReference type="SUPFAM" id="SSF81324">
    <property type="entry name" value="Voltage-gated potassium channels"/>
    <property type="match status" value="1"/>
</dbReference>
<feature type="region of interest" description="Disordered" evidence="1">
    <location>
        <begin position="1"/>
        <end position="30"/>
    </location>
</feature>
<dbReference type="Proteomes" id="UP000794436">
    <property type="component" value="Unassembled WGS sequence"/>
</dbReference>
<dbReference type="AlphaFoldDB" id="A0A8K1FFB0"/>
<evidence type="ECO:0000256" key="1">
    <source>
        <dbReference type="SAM" id="MobiDB-lite"/>
    </source>
</evidence>
<dbReference type="PANTHER" id="PTHR10153">
    <property type="entry name" value="SMALL CONDUCTANCE CALCIUM-ACTIVATED POTASSIUM CHANNEL"/>
    <property type="match status" value="1"/>
</dbReference>
<accession>A0A8K1FFB0</accession>